<feature type="transmembrane region" description="Helical" evidence="6">
    <location>
        <begin position="60"/>
        <end position="81"/>
    </location>
</feature>
<evidence type="ECO:0000256" key="5">
    <source>
        <dbReference type="ARBA" id="ARBA00023136"/>
    </source>
</evidence>
<proteinExistence type="inferred from homology"/>
<comment type="similarity">
    <text evidence="2 6">Belongs to the peroxisomal membrane protein PXMP2/4 family.</text>
</comment>
<accession>A0A3L6KR99</accession>
<dbReference type="InterPro" id="IPR007248">
    <property type="entry name" value="Mpv17_PMP22"/>
</dbReference>
<evidence type="ECO:0000256" key="6">
    <source>
        <dbReference type="RuleBase" id="RU363053"/>
    </source>
</evidence>
<evidence type="ECO:0000256" key="4">
    <source>
        <dbReference type="ARBA" id="ARBA00022989"/>
    </source>
</evidence>
<comment type="subcellular location">
    <subcellularLocation>
        <location evidence="1">Membrane</location>
        <topology evidence="1">Multi-pass membrane protein</topology>
    </subcellularLocation>
</comment>
<dbReference type="GO" id="GO:0016020">
    <property type="term" value="C:membrane"/>
    <property type="evidence" value="ECO:0007669"/>
    <property type="project" value="UniProtKB-SubCell"/>
</dbReference>
<dbReference type="Proteomes" id="UP000266743">
    <property type="component" value="Unassembled WGS sequence"/>
</dbReference>
<evidence type="ECO:0000256" key="2">
    <source>
        <dbReference type="ARBA" id="ARBA00006824"/>
    </source>
</evidence>
<gene>
    <name evidence="7" type="ORF">DPX39_000030100</name>
</gene>
<protein>
    <recommendedName>
        <fullName evidence="9">Mpv17 / PMP22 family</fullName>
    </recommendedName>
</protein>
<sequence>MSTQLVREVIFSSVVWTAGDFLAQFLDVHIDAARRRAAGEPKSGHPSGKQMIMMVDQQRLGFAAMFGAIVAPGMIHFRGILARVVGSAHGNTLAAFSILTAQQLFATPLMLLFYHNSATMVRGGFTDPSFLSAHETSMIARLRGRYDAMAVERRIAIDILPQTLLASWCVFLPQVLHSYMRGRSLRSRYAACLHIPWLAYVSYVQSTMLL</sequence>
<organism evidence="7 8">
    <name type="scientific">Trypanosoma brucei equiperdum</name>
    <dbReference type="NCBI Taxonomy" id="630700"/>
    <lineage>
        <taxon>Eukaryota</taxon>
        <taxon>Discoba</taxon>
        <taxon>Euglenozoa</taxon>
        <taxon>Kinetoplastea</taxon>
        <taxon>Metakinetoplastina</taxon>
        <taxon>Trypanosomatida</taxon>
        <taxon>Trypanosomatidae</taxon>
        <taxon>Trypanosoma</taxon>
    </lineage>
</organism>
<evidence type="ECO:0000313" key="8">
    <source>
        <dbReference type="Proteomes" id="UP000266743"/>
    </source>
</evidence>
<evidence type="ECO:0000256" key="1">
    <source>
        <dbReference type="ARBA" id="ARBA00004141"/>
    </source>
</evidence>
<keyword evidence="4 6" id="KW-1133">Transmembrane helix</keyword>
<reference evidence="7 8" key="1">
    <citation type="submission" date="2018-09" db="EMBL/GenBank/DDBJ databases">
        <title>whole genome sequence of T. equiperdum IVM-t1 strain.</title>
        <authorList>
            <person name="Suganuma K."/>
        </authorList>
    </citation>
    <scope>NUCLEOTIDE SEQUENCE [LARGE SCALE GENOMIC DNA]</scope>
    <source>
        <strain evidence="7 8">IVM-t1</strain>
    </source>
</reference>
<comment type="caution">
    <text evidence="7">The sequence shown here is derived from an EMBL/GenBank/DDBJ whole genome shotgun (WGS) entry which is preliminary data.</text>
</comment>
<keyword evidence="5 6" id="KW-0472">Membrane</keyword>
<dbReference type="AlphaFoldDB" id="A0A3L6KR99"/>
<dbReference type="EMBL" id="QSBY01000015">
    <property type="protein sequence ID" value="RHW67089.1"/>
    <property type="molecule type" value="Genomic_DNA"/>
</dbReference>
<evidence type="ECO:0000313" key="7">
    <source>
        <dbReference type="EMBL" id="RHW67089.1"/>
    </source>
</evidence>
<keyword evidence="3 6" id="KW-0812">Transmembrane</keyword>
<evidence type="ECO:0008006" key="9">
    <source>
        <dbReference type="Google" id="ProtNLM"/>
    </source>
</evidence>
<dbReference type="GO" id="GO:0005737">
    <property type="term" value="C:cytoplasm"/>
    <property type="evidence" value="ECO:0007669"/>
    <property type="project" value="TreeGrafter"/>
</dbReference>
<dbReference type="PANTHER" id="PTHR11266:SF17">
    <property type="entry name" value="PROTEIN MPV17"/>
    <property type="match status" value="1"/>
</dbReference>
<evidence type="ECO:0000256" key="3">
    <source>
        <dbReference type="ARBA" id="ARBA00022692"/>
    </source>
</evidence>
<dbReference type="PANTHER" id="PTHR11266">
    <property type="entry name" value="PEROXISOMAL MEMBRANE PROTEIN 2, PXMP2 MPV17"/>
    <property type="match status" value="1"/>
</dbReference>
<feature type="transmembrane region" description="Helical" evidence="6">
    <location>
        <begin position="93"/>
        <end position="114"/>
    </location>
</feature>
<name>A0A3L6KR99_9TRYP</name>